<feature type="transmembrane region" description="Helical" evidence="2">
    <location>
        <begin position="98"/>
        <end position="115"/>
    </location>
</feature>
<dbReference type="Pfam" id="PF01478">
    <property type="entry name" value="Peptidase_A24"/>
    <property type="match status" value="1"/>
</dbReference>
<dbReference type="GO" id="GO:0004190">
    <property type="term" value="F:aspartic-type endopeptidase activity"/>
    <property type="evidence" value="ECO:0007669"/>
    <property type="project" value="UniProtKB-EC"/>
</dbReference>
<feature type="transmembrane region" description="Helical" evidence="2">
    <location>
        <begin position="214"/>
        <end position="242"/>
    </location>
</feature>
<feature type="transmembrane region" description="Helical" evidence="2">
    <location>
        <begin position="254"/>
        <end position="273"/>
    </location>
</feature>
<protein>
    <submittedName>
        <fullName evidence="4">Prepilin peptidase</fullName>
        <ecNumber evidence="4">3.4.23.43</ecNumber>
    </submittedName>
</protein>
<dbReference type="Gene3D" id="1.20.120.1220">
    <property type="match status" value="1"/>
</dbReference>
<keyword evidence="2" id="KW-0472">Membrane</keyword>
<dbReference type="PANTHER" id="PTHR30487">
    <property type="entry name" value="TYPE 4 PREPILIN-LIKE PROTEINS LEADER PEPTIDE-PROCESSING ENZYME"/>
    <property type="match status" value="1"/>
</dbReference>
<feature type="transmembrane region" description="Helical" evidence="2">
    <location>
        <begin position="148"/>
        <end position="167"/>
    </location>
</feature>
<dbReference type="RefSeq" id="WP_345228677.1">
    <property type="nucleotide sequence ID" value="NZ_BAAAXE010000015.1"/>
</dbReference>
<evidence type="ECO:0000313" key="5">
    <source>
        <dbReference type="Proteomes" id="UP001589718"/>
    </source>
</evidence>
<keyword evidence="2" id="KW-0812">Transmembrane</keyword>
<evidence type="ECO:0000256" key="1">
    <source>
        <dbReference type="ARBA" id="ARBA00005801"/>
    </source>
</evidence>
<dbReference type="PANTHER" id="PTHR30487:SF0">
    <property type="entry name" value="PREPILIN LEADER PEPTIDASE_N-METHYLTRANSFERASE-RELATED"/>
    <property type="match status" value="1"/>
</dbReference>
<keyword evidence="4" id="KW-0378">Hydrolase</keyword>
<organism evidence="4 5">
    <name type="scientific">Streptomyces cremeus</name>
    <dbReference type="NCBI Taxonomy" id="66881"/>
    <lineage>
        <taxon>Bacteria</taxon>
        <taxon>Bacillati</taxon>
        <taxon>Actinomycetota</taxon>
        <taxon>Actinomycetes</taxon>
        <taxon>Kitasatosporales</taxon>
        <taxon>Streptomycetaceae</taxon>
        <taxon>Streptomyces</taxon>
    </lineage>
</organism>
<keyword evidence="5" id="KW-1185">Reference proteome</keyword>
<comment type="caution">
    <text evidence="4">The sequence shown here is derived from an EMBL/GenBank/DDBJ whole genome shotgun (WGS) entry which is preliminary data.</text>
</comment>
<proteinExistence type="inferred from homology"/>
<dbReference type="EMBL" id="JBHMCR010000009">
    <property type="protein sequence ID" value="MFB9521924.1"/>
    <property type="molecule type" value="Genomic_DNA"/>
</dbReference>
<feature type="transmembrane region" description="Helical" evidence="2">
    <location>
        <begin position="174"/>
        <end position="194"/>
    </location>
</feature>
<accession>A0ABV5PFQ0</accession>
<gene>
    <name evidence="4" type="ORF">ACFFTU_18420</name>
</gene>
<dbReference type="InterPro" id="IPR050882">
    <property type="entry name" value="Prepilin_peptidase/N-MTase"/>
</dbReference>
<dbReference type="EC" id="3.4.23.43" evidence="4"/>
<keyword evidence="2" id="KW-1133">Transmembrane helix</keyword>
<dbReference type="InterPro" id="IPR000045">
    <property type="entry name" value="Prepilin_IV_endopep_pep"/>
</dbReference>
<name>A0ABV5PFQ0_STRCM</name>
<evidence type="ECO:0000256" key="2">
    <source>
        <dbReference type="SAM" id="Phobius"/>
    </source>
</evidence>
<dbReference type="Proteomes" id="UP001589718">
    <property type="component" value="Unassembled WGS sequence"/>
</dbReference>
<evidence type="ECO:0000313" key="4">
    <source>
        <dbReference type="EMBL" id="MFB9521924.1"/>
    </source>
</evidence>
<comment type="similarity">
    <text evidence="1">Belongs to the peptidase A24 family.</text>
</comment>
<sequence>MFATVIALAALWGAATGLLLPRAAHRLSVEPGEPWRSSCPAGHPFTGFARGWAGTGRCARCARCEEGRGGGAPLRTAVGSTAYGEPHSATRTRNHTRTLPYVLLCALACAALAAATGPRPELGVWLLLAPFVLLLAAVDLRVRRLPDVLTLPLAAAGAVLLGLAQLLPGDGGSWLGALLGGAGLGAAHLLLHLINPDGMAFGDVKLALVTGTALGWYGFPVLFTGTFAGFLLGSLYGLGLIVTGRGSRKSQFPFGPFMIAGAWAGVLLGALGAR</sequence>
<evidence type="ECO:0000259" key="3">
    <source>
        <dbReference type="Pfam" id="PF01478"/>
    </source>
</evidence>
<feature type="domain" description="Prepilin type IV endopeptidase peptidase" evidence="3">
    <location>
        <begin position="126"/>
        <end position="237"/>
    </location>
</feature>
<feature type="transmembrane region" description="Helical" evidence="2">
    <location>
        <begin position="122"/>
        <end position="142"/>
    </location>
</feature>
<reference evidence="4 5" key="1">
    <citation type="submission" date="2024-09" db="EMBL/GenBank/DDBJ databases">
        <authorList>
            <person name="Sun Q."/>
            <person name="Mori K."/>
        </authorList>
    </citation>
    <scope>NUCLEOTIDE SEQUENCE [LARGE SCALE GENOMIC DNA]</scope>
    <source>
        <strain evidence="4 5">JCM 4362</strain>
    </source>
</reference>